<dbReference type="SUPFAM" id="SSF50494">
    <property type="entry name" value="Trypsin-like serine proteases"/>
    <property type="match status" value="1"/>
</dbReference>
<dbReference type="RefSeq" id="WP_339574471.1">
    <property type="nucleotide sequence ID" value="NZ_JBBIAA010000005.1"/>
</dbReference>
<gene>
    <name evidence="1" type="ORF">WDZ17_07230</name>
</gene>
<evidence type="ECO:0000313" key="2">
    <source>
        <dbReference type="Proteomes" id="UP001387100"/>
    </source>
</evidence>
<dbReference type="InterPro" id="IPR009003">
    <property type="entry name" value="Peptidase_S1_PA"/>
</dbReference>
<name>A0ABU8RJ33_9ACTN</name>
<protein>
    <recommendedName>
        <fullName evidence="3">Trypsin-like peptidase</fullName>
    </recommendedName>
</protein>
<dbReference type="EMBL" id="JBBIAA010000005">
    <property type="protein sequence ID" value="MEJ5945088.1"/>
    <property type="molecule type" value="Genomic_DNA"/>
</dbReference>
<evidence type="ECO:0008006" key="3">
    <source>
        <dbReference type="Google" id="ProtNLM"/>
    </source>
</evidence>
<organism evidence="1 2">
    <name type="scientific">Pseudokineococcus basanitobsidens</name>
    <dbReference type="NCBI Taxonomy" id="1926649"/>
    <lineage>
        <taxon>Bacteria</taxon>
        <taxon>Bacillati</taxon>
        <taxon>Actinomycetota</taxon>
        <taxon>Actinomycetes</taxon>
        <taxon>Kineosporiales</taxon>
        <taxon>Kineosporiaceae</taxon>
        <taxon>Pseudokineococcus</taxon>
    </lineage>
</organism>
<reference evidence="1 2" key="1">
    <citation type="journal article" date="2017" name="Int. J. Syst. Evol. Microbiol.">
        <title>Pseudokineococcus basanitobsidens sp. nov., isolated from volcanic rock.</title>
        <authorList>
            <person name="Lee D.W."/>
            <person name="Park M.Y."/>
            <person name="Kim J.J."/>
            <person name="Kim B.S."/>
        </authorList>
    </citation>
    <scope>NUCLEOTIDE SEQUENCE [LARGE SCALE GENOMIC DNA]</scope>
    <source>
        <strain evidence="1 2">DSM 103726</strain>
    </source>
</reference>
<proteinExistence type="predicted"/>
<dbReference type="InterPro" id="IPR043504">
    <property type="entry name" value="Peptidase_S1_PA_chymotrypsin"/>
</dbReference>
<accession>A0ABU8RJ33</accession>
<keyword evidence="2" id="KW-1185">Reference proteome</keyword>
<evidence type="ECO:0000313" key="1">
    <source>
        <dbReference type="EMBL" id="MEJ5945088.1"/>
    </source>
</evidence>
<dbReference type="Proteomes" id="UP001387100">
    <property type="component" value="Unassembled WGS sequence"/>
</dbReference>
<sequence>MDIQAAREVKRELVRTAGTQATEALEAPSGALVVGVRVYGGGRFGLAVRHDGTAGAAVGARAVELAGEDADVVDIGVVRALVGEGPTAPRLVGGAERVIPLRPAPQADGRWAAETLRRRERPLRPGLSIAQEAVTAGTLGAFVRREGDPRTYVLSDNHVLADSDRAAIGSGVLQPGPADGGTAQDAVGRLTAAAPLQVATPNAVDAAVAVLADDVEVDATYPVGAITATALADDQLVVEKVGRTTGLTRGVVTAVELDGVAVGYPAGVLTFDDQVEVSGTDGAFSAGGDSGSLVYDPATGAAVGLLFAGSERGGPEGSGLTFCNPVDAVLSALGVRLLT</sequence>
<comment type="caution">
    <text evidence="1">The sequence shown here is derived from an EMBL/GenBank/DDBJ whole genome shotgun (WGS) entry which is preliminary data.</text>
</comment>
<dbReference type="Gene3D" id="2.40.10.10">
    <property type="entry name" value="Trypsin-like serine proteases"/>
    <property type="match status" value="1"/>
</dbReference>